<keyword evidence="12" id="KW-1185">Reference proteome</keyword>
<dbReference type="InterPro" id="IPR050156">
    <property type="entry name" value="TC-AMP_synthase_SUA5"/>
</dbReference>
<organism evidence="11 12">
    <name type="scientific">Kushneria pakistanensis</name>
    <dbReference type="NCBI Taxonomy" id="1508770"/>
    <lineage>
        <taxon>Bacteria</taxon>
        <taxon>Pseudomonadati</taxon>
        <taxon>Pseudomonadota</taxon>
        <taxon>Gammaproteobacteria</taxon>
        <taxon>Oceanospirillales</taxon>
        <taxon>Halomonadaceae</taxon>
        <taxon>Kushneria</taxon>
    </lineage>
</organism>
<reference evidence="12" key="1">
    <citation type="journal article" date="2019" name="Int. J. Syst. Evol. Microbiol.">
        <title>The Global Catalogue of Microorganisms (GCM) 10K type strain sequencing project: providing services to taxonomists for standard genome sequencing and annotation.</title>
        <authorList>
            <consortium name="The Broad Institute Genomics Platform"/>
            <consortium name="The Broad Institute Genome Sequencing Center for Infectious Disease"/>
            <person name="Wu L."/>
            <person name="Ma J."/>
        </authorList>
    </citation>
    <scope>NUCLEOTIDE SEQUENCE [LARGE SCALE GENOMIC DNA]</scope>
    <source>
        <strain evidence="12">KCTC 42082</strain>
    </source>
</reference>
<evidence type="ECO:0000256" key="6">
    <source>
        <dbReference type="ARBA" id="ARBA00022741"/>
    </source>
</evidence>
<keyword evidence="4 9" id="KW-0819">tRNA processing</keyword>
<dbReference type="PROSITE" id="PS51163">
    <property type="entry name" value="YRDC"/>
    <property type="match status" value="1"/>
</dbReference>
<comment type="similarity">
    <text evidence="9">Belongs to the SUA5 family. TsaC subfamily.</text>
</comment>
<keyword evidence="2 9" id="KW-0963">Cytoplasm</keyword>
<evidence type="ECO:0000259" key="10">
    <source>
        <dbReference type="PROSITE" id="PS51163"/>
    </source>
</evidence>
<keyword evidence="3 9" id="KW-0808">Transferase</keyword>
<keyword evidence="7 9" id="KW-0067">ATP-binding</keyword>
<dbReference type="EC" id="2.7.7.87" evidence="9"/>
<sequence length="192" mass="20741">MSSRFDTSSVQHQQLKDAVVYLHDGGVVAYPTEAVWGLGCDPDNTEALERLVTLKARDPAKGLILIASRIEQFAPWLAGLDDTHLARLEASWPGPVSWLVPDNGRAHPLVRGEHESVALRVSDHPLVGALCDAFGGPLVSSSANRANEAPCLDAEEIRDVFGTHVLVVDGPLGGRTRPSEIRDLLTNDVLRD</sequence>
<evidence type="ECO:0000256" key="9">
    <source>
        <dbReference type="HAMAP-Rule" id="MF_01852"/>
    </source>
</evidence>
<accession>A0ABQ3F8T1</accession>
<feature type="domain" description="YrdC-like" evidence="10">
    <location>
        <begin position="12"/>
        <end position="192"/>
    </location>
</feature>
<dbReference type="EMBL" id="BMZM01000001">
    <property type="protein sequence ID" value="GHC14304.1"/>
    <property type="molecule type" value="Genomic_DNA"/>
</dbReference>
<keyword evidence="6 9" id="KW-0547">Nucleotide-binding</keyword>
<evidence type="ECO:0000256" key="1">
    <source>
        <dbReference type="ARBA" id="ARBA00004496"/>
    </source>
</evidence>
<evidence type="ECO:0000256" key="7">
    <source>
        <dbReference type="ARBA" id="ARBA00022840"/>
    </source>
</evidence>
<dbReference type="PANTHER" id="PTHR17490:SF18">
    <property type="entry name" value="THREONYLCARBAMOYL-AMP SYNTHASE"/>
    <property type="match status" value="1"/>
</dbReference>
<dbReference type="PANTHER" id="PTHR17490">
    <property type="entry name" value="SUA5"/>
    <property type="match status" value="1"/>
</dbReference>
<comment type="catalytic activity">
    <reaction evidence="8 9">
        <text>L-threonine + hydrogencarbonate + ATP = L-threonylcarbamoyladenylate + diphosphate + H2O</text>
        <dbReference type="Rhea" id="RHEA:36407"/>
        <dbReference type="ChEBI" id="CHEBI:15377"/>
        <dbReference type="ChEBI" id="CHEBI:17544"/>
        <dbReference type="ChEBI" id="CHEBI:30616"/>
        <dbReference type="ChEBI" id="CHEBI:33019"/>
        <dbReference type="ChEBI" id="CHEBI:57926"/>
        <dbReference type="ChEBI" id="CHEBI:73682"/>
        <dbReference type="EC" id="2.7.7.87"/>
    </reaction>
</comment>
<comment type="subcellular location">
    <subcellularLocation>
        <location evidence="1 9">Cytoplasm</location>
    </subcellularLocation>
</comment>
<dbReference type="InterPro" id="IPR017945">
    <property type="entry name" value="DHBP_synth_RibB-like_a/b_dom"/>
</dbReference>
<keyword evidence="5 9" id="KW-0548">Nucleotidyltransferase</keyword>
<comment type="caution">
    <text evidence="11">The sequence shown here is derived from an EMBL/GenBank/DDBJ whole genome shotgun (WGS) entry which is preliminary data.</text>
</comment>
<evidence type="ECO:0000313" key="11">
    <source>
        <dbReference type="EMBL" id="GHC14304.1"/>
    </source>
</evidence>
<name>A0ABQ3F8T1_9GAMM</name>
<dbReference type="RefSeq" id="WP_189513887.1">
    <property type="nucleotide sequence ID" value="NZ_BMZM01000001.1"/>
</dbReference>
<evidence type="ECO:0000256" key="8">
    <source>
        <dbReference type="ARBA" id="ARBA00048366"/>
    </source>
</evidence>
<evidence type="ECO:0000256" key="3">
    <source>
        <dbReference type="ARBA" id="ARBA00022679"/>
    </source>
</evidence>
<protein>
    <recommendedName>
        <fullName evidence="9">Threonylcarbamoyl-AMP synthase</fullName>
        <shortName evidence="9">TC-AMP synthase</shortName>
        <ecNumber evidence="9">2.7.7.87</ecNumber>
    </recommendedName>
    <alternativeName>
        <fullName evidence="9">L-threonylcarbamoyladenylate synthase</fullName>
    </alternativeName>
    <alternativeName>
        <fullName evidence="9">t(6)A37 threonylcarbamoyladenosine biosynthesis protein TsaC</fullName>
    </alternativeName>
    <alternativeName>
        <fullName evidence="9">tRNA threonylcarbamoyladenosine biosynthesis protein TsaC</fullName>
    </alternativeName>
</protein>
<comment type="function">
    <text evidence="9">Required for the formation of a threonylcarbamoyl group on adenosine at position 37 (t(6)A37) in tRNAs that read codons beginning with adenine. Catalyzes the conversion of L-threonine, HCO(3)(-)/CO(2) and ATP to give threonylcarbamoyl-AMP (TC-AMP) as the acyladenylate intermediate, with the release of diphosphate.</text>
</comment>
<dbReference type="InterPro" id="IPR023535">
    <property type="entry name" value="TC-AMP_synthase"/>
</dbReference>
<gene>
    <name evidence="9 11" type="primary">tsaC</name>
    <name evidence="11" type="ORF">GCM10010082_00420</name>
</gene>
<dbReference type="Gene3D" id="3.90.870.10">
    <property type="entry name" value="DHBP synthase"/>
    <property type="match status" value="1"/>
</dbReference>
<dbReference type="HAMAP" id="MF_01852">
    <property type="entry name" value="TsaC"/>
    <property type="match status" value="1"/>
</dbReference>
<proteinExistence type="inferred from homology"/>
<dbReference type="SUPFAM" id="SSF55821">
    <property type="entry name" value="YrdC/RibB"/>
    <property type="match status" value="1"/>
</dbReference>
<dbReference type="Pfam" id="PF01300">
    <property type="entry name" value="Sua5_yciO_yrdC"/>
    <property type="match status" value="1"/>
</dbReference>
<evidence type="ECO:0000256" key="4">
    <source>
        <dbReference type="ARBA" id="ARBA00022694"/>
    </source>
</evidence>
<dbReference type="InterPro" id="IPR006070">
    <property type="entry name" value="Sua5-like_dom"/>
</dbReference>
<evidence type="ECO:0000256" key="5">
    <source>
        <dbReference type="ARBA" id="ARBA00022695"/>
    </source>
</evidence>
<evidence type="ECO:0000313" key="12">
    <source>
        <dbReference type="Proteomes" id="UP000604243"/>
    </source>
</evidence>
<dbReference type="Proteomes" id="UP000604243">
    <property type="component" value="Unassembled WGS sequence"/>
</dbReference>
<evidence type="ECO:0000256" key="2">
    <source>
        <dbReference type="ARBA" id="ARBA00022490"/>
    </source>
</evidence>